<name>V8P8J1_OPHHA</name>
<keyword evidence="3" id="KW-1185">Reference proteome</keyword>
<evidence type="ECO:0000313" key="3">
    <source>
        <dbReference type="Proteomes" id="UP000018936"/>
    </source>
</evidence>
<feature type="non-terminal residue" evidence="2">
    <location>
        <position position="1"/>
    </location>
</feature>
<dbReference type="Proteomes" id="UP000018936">
    <property type="component" value="Unassembled WGS sequence"/>
</dbReference>
<organism evidence="2 3">
    <name type="scientific">Ophiophagus hannah</name>
    <name type="common">King cobra</name>
    <name type="synonym">Naja hannah</name>
    <dbReference type="NCBI Taxonomy" id="8665"/>
    <lineage>
        <taxon>Eukaryota</taxon>
        <taxon>Metazoa</taxon>
        <taxon>Chordata</taxon>
        <taxon>Craniata</taxon>
        <taxon>Vertebrata</taxon>
        <taxon>Euteleostomi</taxon>
        <taxon>Lepidosauria</taxon>
        <taxon>Squamata</taxon>
        <taxon>Bifurcata</taxon>
        <taxon>Unidentata</taxon>
        <taxon>Episquamata</taxon>
        <taxon>Toxicofera</taxon>
        <taxon>Serpentes</taxon>
        <taxon>Colubroidea</taxon>
        <taxon>Elapidae</taxon>
        <taxon>Elapinae</taxon>
        <taxon>Ophiophagus</taxon>
    </lineage>
</organism>
<accession>V8P8J1</accession>
<feature type="region of interest" description="Disordered" evidence="1">
    <location>
        <begin position="1"/>
        <end position="53"/>
    </location>
</feature>
<comment type="caution">
    <text evidence="2">The sequence shown here is derived from an EMBL/GenBank/DDBJ whole genome shotgun (WGS) entry which is preliminary data.</text>
</comment>
<dbReference type="AlphaFoldDB" id="V8P8J1"/>
<sequence>MTKGGERKGKEGRKEKMKEGKKGRKEGRMKERKLPKSPRAEHRLRKGEQLQKKSMANHFHVAARNTMQTVVDLGKPTGMELGEGGTPWAVGQIGKCMYVWKHPRRKHGETTHVLFPRKGPGLGYEVTSSSQNDLPSIHHVVCGPRDRQIHSWLLWISGVLQLLVQAAGLPSEASLCVLGRVQPVPFLVPSQIHTANRLDLGWVVFVFPSRNPMHGCIFGLGGDVHISSVLP</sequence>
<reference evidence="2 3" key="1">
    <citation type="journal article" date="2013" name="Proc. Natl. Acad. Sci. U.S.A.">
        <title>The king cobra genome reveals dynamic gene evolution and adaptation in the snake venom system.</title>
        <authorList>
            <person name="Vonk F.J."/>
            <person name="Casewell N.R."/>
            <person name="Henkel C.V."/>
            <person name="Heimberg A.M."/>
            <person name="Jansen H.J."/>
            <person name="McCleary R.J."/>
            <person name="Kerkkamp H.M."/>
            <person name="Vos R.A."/>
            <person name="Guerreiro I."/>
            <person name="Calvete J.J."/>
            <person name="Wuster W."/>
            <person name="Woods A.E."/>
            <person name="Logan J.M."/>
            <person name="Harrison R.A."/>
            <person name="Castoe T.A."/>
            <person name="de Koning A.P."/>
            <person name="Pollock D.D."/>
            <person name="Yandell M."/>
            <person name="Calderon D."/>
            <person name="Renjifo C."/>
            <person name="Currier R.B."/>
            <person name="Salgado D."/>
            <person name="Pla D."/>
            <person name="Sanz L."/>
            <person name="Hyder A.S."/>
            <person name="Ribeiro J.M."/>
            <person name="Arntzen J.W."/>
            <person name="van den Thillart G.E."/>
            <person name="Boetzer M."/>
            <person name="Pirovano W."/>
            <person name="Dirks R.P."/>
            <person name="Spaink H.P."/>
            <person name="Duboule D."/>
            <person name="McGlinn E."/>
            <person name="Kini R.M."/>
            <person name="Richardson M.K."/>
        </authorList>
    </citation>
    <scope>NUCLEOTIDE SEQUENCE</scope>
    <source>
        <tissue evidence="2">Blood</tissue>
    </source>
</reference>
<feature type="compositionally biased region" description="Basic and acidic residues" evidence="1">
    <location>
        <begin position="1"/>
        <end position="51"/>
    </location>
</feature>
<protein>
    <submittedName>
        <fullName evidence="2">Uncharacterized protein</fullName>
    </submittedName>
</protein>
<evidence type="ECO:0000313" key="2">
    <source>
        <dbReference type="EMBL" id="ETE70197.1"/>
    </source>
</evidence>
<evidence type="ECO:0000256" key="1">
    <source>
        <dbReference type="SAM" id="MobiDB-lite"/>
    </source>
</evidence>
<dbReference type="EMBL" id="AZIM01000597">
    <property type="protein sequence ID" value="ETE70197.1"/>
    <property type="molecule type" value="Genomic_DNA"/>
</dbReference>
<gene>
    <name evidence="2" type="ORF">L345_04002</name>
</gene>
<proteinExistence type="predicted"/>